<feature type="compositionally biased region" description="Acidic residues" evidence="1">
    <location>
        <begin position="19"/>
        <end position="45"/>
    </location>
</feature>
<protein>
    <submittedName>
        <fullName evidence="2">Uncharacterized protein</fullName>
    </submittedName>
</protein>
<comment type="caution">
    <text evidence="2">The sequence shown here is derived from an EMBL/GenBank/DDBJ whole genome shotgun (WGS) entry which is preliminary data.</text>
</comment>
<feature type="compositionally biased region" description="Basic and acidic residues" evidence="1">
    <location>
        <begin position="1"/>
        <end position="13"/>
    </location>
</feature>
<accession>A0A7J6KK24</accession>
<evidence type="ECO:0000256" key="1">
    <source>
        <dbReference type="SAM" id="MobiDB-lite"/>
    </source>
</evidence>
<dbReference type="Proteomes" id="UP000591131">
    <property type="component" value="Unassembled WGS sequence"/>
</dbReference>
<sequence length="204" mass="22647">YARAVTRQDHSEDVLGGEPCDDDDVVPEQEGAEYADSEEEFELEESTPSFGNQELQELDIPQQVTPHTLDALEARFDEALQQQDPTTTCHEHGTAQAVHCSPATNVAPTQVDDKLEQLSRSHAESAQVSSDWVKLDVTSSGKVPSKRNVARRRSLGGSLVEVRPDFNTHMKDIWTDIWSHLGASSGGKSLSQMVWSLLSEYNRR</sequence>
<gene>
    <name evidence="2" type="ORF">FOL47_005202</name>
</gene>
<feature type="non-terminal residue" evidence="2">
    <location>
        <position position="1"/>
    </location>
</feature>
<organism evidence="2 3">
    <name type="scientific">Perkinsus chesapeaki</name>
    <name type="common">Clam parasite</name>
    <name type="synonym">Perkinsus andrewsi</name>
    <dbReference type="NCBI Taxonomy" id="330153"/>
    <lineage>
        <taxon>Eukaryota</taxon>
        <taxon>Sar</taxon>
        <taxon>Alveolata</taxon>
        <taxon>Perkinsozoa</taxon>
        <taxon>Perkinsea</taxon>
        <taxon>Perkinsida</taxon>
        <taxon>Perkinsidae</taxon>
        <taxon>Perkinsus</taxon>
    </lineage>
</organism>
<evidence type="ECO:0000313" key="2">
    <source>
        <dbReference type="EMBL" id="KAF4647039.1"/>
    </source>
</evidence>
<reference evidence="2 3" key="1">
    <citation type="submission" date="2020-04" db="EMBL/GenBank/DDBJ databases">
        <title>Perkinsus chesapeaki whole genome sequence.</title>
        <authorList>
            <person name="Bogema D.R."/>
        </authorList>
    </citation>
    <scope>NUCLEOTIDE SEQUENCE [LARGE SCALE GENOMIC DNA]</scope>
    <source>
        <strain evidence="2">ATCC PRA-425</strain>
    </source>
</reference>
<dbReference type="AlphaFoldDB" id="A0A7J6KK24"/>
<evidence type="ECO:0000313" key="3">
    <source>
        <dbReference type="Proteomes" id="UP000591131"/>
    </source>
</evidence>
<keyword evidence="3" id="KW-1185">Reference proteome</keyword>
<proteinExistence type="predicted"/>
<name>A0A7J6KK24_PERCH</name>
<dbReference type="EMBL" id="JAAPAO010002900">
    <property type="protein sequence ID" value="KAF4647039.1"/>
    <property type="molecule type" value="Genomic_DNA"/>
</dbReference>
<feature type="region of interest" description="Disordered" evidence="1">
    <location>
        <begin position="1"/>
        <end position="54"/>
    </location>
</feature>
<feature type="non-terminal residue" evidence="2">
    <location>
        <position position="204"/>
    </location>
</feature>